<dbReference type="InterPro" id="IPR002108">
    <property type="entry name" value="ADF-H"/>
</dbReference>
<dbReference type="InterPro" id="IPR028098">
    <property type="entry name" value="Glyco_trans_4-like_N"/>
</dbReference>
<sequence length="1152" mass="125951">MILPLLLLLFIPTLLLSISLLSLFLYIALYRAPSITRRTSLRRSAAVVVLGDVGRSPRMCYHVESLADQGWKVSVVGYGGSALPNAIQRSSVRFLKLREVPKWIAGLPRLAFVLVAPFKLVWQSVGLFWNVAMLVSPPPEVIIVQTPPALPSLAVIRLCSLLLSSRVIIDWHNLAYTILSLRLGTTSPVVKLARMLERWSGRKAFAHLFVTHAMRRHLEAEWGLEGHKEVLHDRPPKHFKKCSTREVHALWKGLGPRLEKGLESWWPRWDAKKGTSTPFTTMNAAGQAMLRADRPALVVSSTSWTADEDFGLLLRAAQLYEKRAREVNSRSEQGRVHSPSPYSEQQVFSSSPKKMNSSSSVAPERHSTSLSLELPPANSTTPERASSPPYDSSSSPLPSPSNPRAAHRNRRPSMLSMPSGSSSPSLSTSGAGLASHLPNLPASHLPKLLIIVTGKGELRAQYERKISQLEQEEGWQYVRIRTAWLENWEYPLLLGSADLGVSLHSSSSGLDLPMKVVDMLGCHLPTLALDFPCLGELVQHGRNGLKFRDEEELMRGWESLLGDFPYEGQSGQEGGNWLVRGGGMLDPFALAGQYSEPSAQEDSGGQTPRQSLEVSSPIDGEGSLDERASLLHSRPRSVEFSKGGLPTSTNFGPAALTSSGSTSSLSHPSSPSPGANWRYASGSGNRGWVDESQATATMHPPRPSTPTPSFTMLASPMLASHASPPRSVNGEHGGREGASIENTWAANWKAKVRPLLRLKHDDDDDDEEEEQYAAAFSDEDESAVLFTTADQFAAAATPSSSPARKLEWGSEARKRTPPTSAFKSPKQQRKQRRIRGDSVHGLLWSEDFGLTPLAGAGKAAPAEAYAQQDEEDGEEDTLLSSLGIVVTRTPGQKARKHSSRWGSRSGMGIFGGSPRGATTKWQEHARKRSDEDETAEGDELMGSKRAGTGVSHAASSSLAQATLDGYYLSSNDQRQQQQQQPLRHRSANSAVRLGNGRGGGGAGSVDEGTIPDIRSSGVAVSSECLEAFQQLKLGKKLKYIIYTLSPDNREIVVAKTSDSSNYDEFLKELPPAECRYAIYDFEYEKGDEGKRNKICFFTWSPDESKIKQKMVFASSKDALRRALVGISAEIQGTDFSEVDHQSVLEKVSRSTF</sequence>
<gene>
    <name evidence="20" type="ORF">BDZ90DRAFT_278207</name>
</gene>
<dbReference type="GO" id="GO:0015629">
    <property type="term" value="C:actin cytoskeleton"/>
    <property type="evidence" value="ECO:0007669"/>
    <property type="project" value="InterPro"/>
</dbReference>
<keyword evidence="21" id="KW-1185">Reference proteome</keyword>
<keyword evidence="12 18" id="KW-1133">Transmembrane helix</keyword>
<feature type="transmembrane region" description="Helical" evidence="18">
    <location>
        <begin position="6"/>
        <end position="29"/>
    </location>
</feature>
<evidence type="ECO:0000313" key="20">
    <source>
        <dbReference type="EMBL" id="PWN28790.1"/>
    </source>
</evidence>
<dbReference type="PANTHER" id="PTHR13036">
    <property type="entry name" value="BETA1,4 MANNOSYLTRANSFERASE"/>
    <property type="match status" value="1"/>
</dbReference>
<feature type="compositionally biased region" description="Basic and acidic residues" evidence="17">
    <location>
        <begin position="325"/>
        <end position="335"/>
    </location>
</feature>
<dbReference type="OrthoDB" id="614844at2759"/>
<evidence type="ECO:0000256" key="18">
    <source>
        <dbReference type="SAM" id="Phobius"/>
    </source>
</evidence>
<feature type="compositionally biased region" description="Acidic residues" evidence="17">
    <location>
        <begin position="762"/>
        <end position="778"/>
    </location>
</feature>
<evidence type="ECO:0000313" key="21">
    <source>
        <dbReference type="Proteomes" id="UP000245884"/>
    </source>
</evidence>
<dbReference type="GeneID" id="37030893"/>
<evidence type="ECO:0000256" key="4">
    <source>
        <dbReference type="ARBA" id="ARBA00006844"/>
    </source>
</evidence>
<keyword evidence="8" id="KW-0328">Glycosyltransferase</keyword>
<comment type="similarity">
    <text evidence="4">Belongs to the actin-binding proteins ADF family.</text>
</comment>
<dbReference type="PROSITE" id="PS51263">
    <property type="entry name" value="ADF_H"/>
    <property type="match status" value="1"/>
</dbReference>
<dbReference type="STRING" id="1569628.A0A316UU14"/>
<dbReference type="InterPro" id="IPR017904">
    <property type="entry name" value="ADF/Cofilin"/>
</dbReference>
<feature type="region of interest" description="Disordered" evidence="17">
    <location>
        <begin position="595"/>
        <end position="688"/>
    </location>
</feature>
<evidence type="ECO:0000256" key="13">
    <source>
        <dbReference type="ARBA" id="ARBA00023136"/>
    </source>
</evidence>
<feature type="region of interest" description="Disordered" evidence="17">
    <location>
        <begin position="759"/>
        <end position="778"/>
    </location>
</feature>
<feature type="compositionally biased region" description="Basic and acidic residues" evidence="17">
    <location>
        <begin position="921"/>
        <end position="930"/>
    </location>
</feature>
<feature type="compositionally biased region" description="Low complexity" evidence="17">
    <location>
        <begin position="349"/>
        <end position="360"/>
    </location>
</feature>
<feature type="compositionally biased region" description="Low complexity" evidence="17">
    <location>
        <begin position="793"/>
        <end position="803"/>
    </location>
</feature>
<dbReference type="SMART" id="SM00102">
    <property type="entry name" value="ADF"/>
    <property type="match status" value="1"/>
</dbReference>
<dbReference type="GO" id="GO:0005789">
    <property type="term" value="C:endoplasmic reticulum membrane"/>
    <property type="evidence" value="ECO:0007669"/>
    <property type="project" value="UniProtKB-SubCell"/>
</dbReference>
<feature type="region of interest" description="Disordered" evidence="17">
    <location>
        <begin position="793"/>
        <end position="837"/>
    </location>
</feature>
<reference evidence="20 21" key="1">
    <citation type="journal article" date="2018" name="Mol. Biol. Evol.">
        <title>Broad Genomic Sampling Reveals a Smut Pathogenic Ancestry of the Fungal Clade Ustilaginomycotina.</title>
        <authorList>
            <person name="Kijpornyongpan T."/>
            <person name="Mondo S.J."/>
            <person name="Barry K."/>
            <person name="Sandor L."/>
            <person name="Lee J."/>
            <person name="Lipzen A."/>
            <person name="Pangilinan J."/>
            <person name="LaButti K."/>
            <person name="Hainaut M."/>
            <person name="Henrissat B."/>
            <person name="Grigoriev I.V."/>
            <person name="Spatafora J.W."/>
            <person name="Aime M.C."/>
        </authorList>
    </citation>
    <scope>NUCLEOTIDE SEQUENCE [LARGE SCALE GENOMIC DNA]</scope>
    <source>
        <strain evidence="20 21">MCA 5214</strain>
    </source>
</reference>
<proteinExistence type="inferred from homology"/>
<evidence type="ECO:0000259" key="19">
    <source>
        <dbReference type="PROSITE" id="PS51263"/>
    </source>
</evidence>
<comment type="pathway">
    <text evidence="3">Protein modification; protein glycosylation.</text>
</comment>
<dbReference type="GO" id="GO:0030042">
    <property type="term" value="P:actin filament depolymerization"/>
    <property type="evidence" value="ECO:0007669"/>
    <property type="project" value="InterPro"/>
</dbReference>
<dbReference type="RefSeq" id="XP_025363402.1">
    <property type="nucleotide sequence ID" value="XM_025509070.1"/>
</dbReference>
<dbReference type="EMBL" id="KZ819664">
    <property type="protein sequence ID" value="PWN28790.1"/>
    <property type="molecule type" value="Genomic_DNA"/>
</dbReference>
<dbReference type="GO" id="GO:0016363">
    <property type="term" value="C:nuclear matrix"/>
    <property type="evidence" value="ECO:0007669"/>
    <property type="project" value="UniProtKB-SubCell"/>
</dbReference>
<dbReference type="GO" id="GO:0004578">
    <property type="term" value="F:chitobiosyldiphosphodolichol beta-mannosyltransferase activity"/>
    <property type="evidence" value="ECO:0007669"/>
    <property type="project" value="UniProtKB-EC"/>
</dbReference>
<dbReference type="Gene3D" id="3.40.50.2000">
    <property type="entry name" value="Glycogen Phosphorylase B"/>
    <property type="match status" value="1"/>
</dbReference>
<dbReference type="Pfam" id="PF00241">
    <property type="entry name" value="Cofilin_ADF"/>
    <property type="match status" value="1"/>
</dbReference>
<dbReference type="Pfam" id="PF13579">
    <property type="entry name" value="Glyco_trans_4_4"/>
    <property type="match status" value="1"/>
</dbReference>
<evidence type="ECO:0000256" key="14">
    <source>
        <dbReference type="ARBA" id="ARBA00023203"/>
    </source>
</evidence>
<evidence type="ECO:0000256" key="16">
    <source>
        <dbReference type="ARBA" id="ARBA00032427"/>
    </source>
</evidence>
<keyword evidence="11" id="KW-0256">Endoplasmic reticulum</keyword>
<name>A0A316UU14_9BASI</name>
<dbReference type="CDD" id="cd11286">
    <property type="entry name" value="ADF_cofilin_like"/>
    <property type="match status" value="1"/>
</dbReference>
<keyword evidence="13 18" id="KW-0472">Membrane</keyword>
<evidence type="ECO:0000256" key="6">
    <source>
        <dbReference type="ARBA" id="ARBA00015630"/>
    </source>
</evidence>
<feature type="compositionally biased region" description="Basic and acidic residues" evidence="17">
    <location>
        <begin position="804"/>
        <end position="814"/>
    </location>
</feature>
<keyword evidence="10 18" id="KW-0812">Transmembrane</keyword>
<feature type="compositionally biased region" description="Polar residues" evidence="17">
    <location>
        <begin position="595"/>
        <end position="614"/>
    </location>
</feature>
<dbReference type="PANTHER" id="PTHR13036:SF0">
    <property type="entry name" value="CHITOBIOSYLDIPHOSPHODOLICHOL BETA-MANNOSYLTRANSFERASE"/>
    <property type="match status" value="1"/>
</dbReference>
<feature type="compositionally biased region" description="Low complexity" evidence="17">
    <location>
        <begin position="412"/>
        <end position="432"/>
    </location>
</feature>
<evidence type="ECO:0000256" key="15">
    <source>
        <dbReference type="ARBA" id="ARBA00024899"/>
    </source>
</evidence>
<keyword evidence="9" id="KW-0808">Transferase</keyword>
<feature type="region of interest" description="Disordered" evidence="17">
    <location>
        <begin position="325"/>
        <end position="432"/>
    </location>
</feature>
<evidence type="ECO:0000256" key="7">
    <source>
        <dbReference type="ARBA" id="ARBA00015841"/>
    </source>
</evidence>
<dbReference type="InterPro" id="IPR029006">
    <property type="entry name" value="ADF-H/Gelsolin-like_dom_sf"/>
</dbReference>
<feature type="compositionally biased region" description="Low complexity" evidence="17">
    <location>
        <begin position="652"/>
        <end position="675"/>
    </location>
</feature>
<evidence type="ECO:0000256" key="5">
    <source>
        <dbReference type="ARBA" id="ARBA00012611"/>
    </source>
</evidence>
<dbReference type="EC" id="2.4.1.142" evidence="5"/>
<evidence type="ECO:0000256" key="10">
    <source>
        <dbReference type="ARBA" id="ARBA00022692"/>
    </source>
</evidence>
<dbReference type="SUPFAM" id="SSF53756">
    <property type="entry name" value="UDP-Glycosyltransferase/glycogen phosphorylase"/>
    <property type="match status" value="2"/>
</dbReference>
<dbReference type="SUPFAM" id="SSF55753">
    <property type="entry name" value="Actin depolymerizing proteins"/>
    <property type="match status" value="1"/>
</dbReference>
<dbReference type="Proteomes" id="UP000245884">
    <property type="component" value="Unassembled WGS sequence"/>
</dbReference>
<dbReference type="Gene3D" id="3.40.20.10">
    <property type="entry name" value="Severin"/>
    <property type="match status" value="1"/>
</dbReference>
<comment type="function">
    <text evidence="15">Participates in the formation of the lipid-linked precursor oligosaccharide for N-glycosylation. Involved in assembling the dolichol-pyrophosphate-GlcNAc(2)-Man(5) intermediate on the cytoplasmic surface of the ER.</text>
</comment>
<evidence type="ECO:0000256" key="9">
    <source>
        <dbReference type="ARBA" id="ARBA00022679"/>
    </source>
</evidence>
<accession>A0A316UU14</accession>
<dbReference type="AlphaFoldDB" id="A0A316UU14"/>
<feature type="compositionally biased region" description="Low complexity" evidence="17">
    <location>
        <begin position="386"/>
        <end position="396"/>
    </location>
</feature>
<organism evidence="20 21">
    <name type="scientific">Jaminaea rosea</name>
    <dbReference type="NCBI Taxonomy" id="1569628"/>
    <lineage>
        <taxon>Eukaryota</taxon>
        <taxon>Fungi</taxon>
        <taxon>Dikarya</taxon>
        <taxon>Basidiomycota</taxon>
        <taxon>Ustilaginomycotina</taxon>
        <taxon>Exobasidiomycetes</taxon>
        <taxon>Microstromatales</taxon>
        <taxon>Microstromatales incertae sedis</taxon>
        <taxon>Jaminaea</taxon>
    </lineage>
</organism>
<protein>
    <recommendedName>
        <fullName evidence="7">Chitobiosyldiphosphodolichol beta-mannosyltransferase</fullName>
        <ecNumber evidence="5">2.4.1.142</ecNumber>
    </recommendedName>
    <alternativeName>
        <fullName evidence="16">Actin-depolymerizing factor 1</fullName>
    </alternativeName>
    <alternativeName>
        <fullName evidence="6">Cofilin</fullName>
    </alternativeName>
</protein>
<evidence type="ECO:0000256" key="17">
    <source>
        <dbReference type="SAM" id="MobiDB-lite"/>
    </source>
</evidence>
<comment type="subcellular location">
    <subcellularLocation>
        <location evidence="2">Endoplasmic reticulum membrane</location>
        <topology evidence="2">Single-pass membrane protein</topology>
    </subcellularLocation>
    <subcellularLocation>
        <location evidence="1">Nucleus matrix</location>
    </subcellularLocation>
</comment>
<dbReference type="GO" id="GO:0003779">
    <property type="term" value="F:actin binding"/>
    <property type="evidence" value="ECO:0007669"/>
    <property type="project" value="UniProtKB-KW"/>
</dbReference>
<feature type="region of interest" description="Disordered" evidence="17">
    <location>
        <begin position="884"/>
        <end position="953"/>
    </location>
</feature>
<evidence type="ECO:0000256" key="12">
    <source>
        <dbReference type="ARBA" id="ARBA00022989"/>
    </source>
</evidence>
<dbReference type="InterPro" id="IPR026051">
    <property type="entry name" value="ALG1-like"/>
</dbReference>
<keyword evidence="14" id="KW-0009">Actin-binding</keyword>
<feature type="domain" description="ADF-H" evidence="19">
    <location>
        <begin position="1017"/>
        <end position="1148"/>
    </location>
</feature>
<evidence type="ECO:0000256" key="11">
    <source>
        <dbReference type="ARBA" id="ARBA00022824"/>
    </source>
</evidence>
<evidence type="ECO:0000256" key="3">
    <source>
        <dbReference type="ARBA" id="ARBA00004922"/>
    </source>
</evidence>
<evidence type="ECO:0000256" key="8">
    <source>
        <dbReference type="ARBA" id="ARBA00022676"/>
    </source>
</evidence>
<evidence type="ECO:0000256" key="2">
    <source>
        <dbReference type="ARBA" id="ARBA00004389"/>
    </source>
</evidence>
<feature type="region of interest" description="Disordered" evidence="17">
    <location>
        <begin position="970"/>
        <end position="1009"/>
    </location>
</feature>
<evidence type="ECO:0000256" key="1">
    <source>
        <dbReference type="ARBA" id="ARBA00004109"/>
    </source>
</evidence>